<keyword evidence="12 17" id="KW-0521">NADP</keyword>
<evidence type="ECO:0000256" key="14">
    <source>
        <dbReference type="ARBA" id="ARBA00023002"/>
    </source>
</evidence>
<evidence type="ECO:0000256" key="10">
    <source>
        <dbReference type="ARBA" id="ARBA00022777"/>
    </source>
</evidence>
<keyword evidence="8 17" id="KW-0808">Transferase</keyword>
<dbReference type="EMBL" id="JAZGSY010000020">
    <property type="protein sequence ID" value="KAL1843266.1"/>
    <property type="molecule type" value="Genomic_DNA"/>
</dbReference>
<evidence type="ECO:0000256" key="1">
    <source>
        <dbReference type="ARBA" id="ARBA00004173"/>
    </source>
</evidence>
<dbReference type="PROSITE" id="PS51731">
    <property type="entry name" value="GNAT_NAGS"/>
    <property type="match status" value="1"/>
</dbReference>
<dbReference type="PROSITE" id="PS01224">
    <property type="entry name" value="ARGC"/>
    <property type="match status" value="1"/>
</dbReference>
<accession>A0ABR3VP00</accession>
<dbReference type="Pfam" id="PF04768">
    <property type="entry name" value="NAT"/>
    <property type="match status" value="1"/>
</dbReference>
<dbReference type="CDD" id="cd23936">
    <property type="entry name" value="AGPR_C_ARG5_6_like"/>
    <property type="match status" value="1"/>
</dbReference>
<gene>
    <name evidence="21" type="ORF">VTJ49DRAFT_2375</name>
</gene>
<dbReference type="CDD" id="cd24149">
    <property type="entry name" value="AGPR_N_ARG5_6_like"/>
    <property type="match status" value="1"/>
</dbReference>
<dbReference type="InterPro" id="IPR000534">
    <property type="entry name" value="Semialdehyde_DH_NAD-bd"/>
</dbReference>
<sequence length="877" mass="96313">MLSACPVALRAGARRVVRRIPARSRAVAVPPALRRARPFSSSASRRTDLSTRGMIVQTLSSVGSKREVQQYLSLFTSVSSQRFAVIKVGGAILTDYLDELCSSLAFLYTVGLYPVIVHGAGPQLNNLLEQAGIEPQFEEGIRVTDAKTLRVARDLFLQENLKLVNKLEEKGVHAQPLTTGMFRADYLNKDKWGFVGKITAVDKQPIETAINNGYLPILTSMAETDDGQILNVNADVAAAELARALEPLKVVYLSEKGGLFDAAGQKISAINLDQEYDHLMSQEWVRYGTRLKIKEIKELLDTLPRATSVAIIHPGDLQKELFTDSGAGTLIRRGNKLLSATSLSEFKDLDALKSALIRDREGPDAEATVDKYLEFLGQNPFKAYYDGPMNALAIVLPESNGPETLATLTITRSGWLTNVADNIFTTLRKEHPKLVWTVREDDENLGWFFDKAEGSLTRNGSVMFWYGIEDSQEVVKLMKDFSQNSRATLGNSNLESRLYPAAKTASRPAAQQARAFSTLARRPALPKFAVNRASTRSYVTQTNPNPPIGKRNASNSQPAKVALIGARGYTGQELIRLLDAHPNMDLCHVSSRELAGTKLEGYNKREVVYENLSPEDVRDMERRGEIDCWVMALPNGVCKPFVEAVYEGRKASNHKGVIVDLSADYRFDSAWTYGLPELVPRANITQATEISNPGCYATAAQLGIAPLVEHLGGMPHVFGVSGYSGAGTKPSPKNDVSLLTDNIMPYSLTGHIHEREVSTQLGAQVAFVPHVAVWFRGIHHTISIPLNKTMTSRDIRQIYQDRYAGEKLVKVVGEAPLVKNISGKHGVEIGGFEVDKTGRRVVVCATIDNLLKGAATQCLQNMNLALGYAEYEGIPVM</sequence>
<dbReference type="InterPro" id="IPR011241">
    <property type="entry name" value="NAGK/NAGSA"/>
</dbReference>
<dbReference type="SUPFAM" id="SSF51735">
    <property type="entry name" value="NAD(P)-binding Rossmann-fold domains"/>
    <property type="match status" value="1"/>
</dbReference>
<evidence type="ECO:0000256" key="2">
    <source>
        <dbReference type="ARBA" id="ARBA00004828"/>
    </source>
</evidence>
<dbReference type="NCBIfam" id="TIGR01850">
    <property type="entry name" value="argC"/>
    <property type="match status" value="1"/>
</dbReference>
<dbReference type="SMART" id="SM00859">
    <property type="entry name" value="Semialdhyde_dh"/>
    <property type="match status" value="1"/>
</dbReference>
<dbReference type="NCBIfam" id="TIGR00761">
    <property type="entry name" value="argB"/>
    <property type="match status" value="1"/>
</dbReference>
<evidence type="ECO:0000259" key="20">
    <source>
        <dbReference type="PROSITE" id="PS51731"/>
    </source>
</evidence>
<dbReference type="InterPro" id="IPR004662">
    <property type="entry name" value="AcgluKinase_fam"/>
</dbReference>
<dbReference type="InterPro" id="IPR006855">
    <property type="entry name" value="Vertebrate-like_GNAT_dom"/>
</dbReference>
<comment type="caution">
    <text evidence="21">The sequence shown here is derived from an EMBL/GenBank/DDBJ whole genome shotgun (WGS) entry which is preliminary data.</text>
</comment>
<dbReference type="PANTHER" id="PTHR23342:SF0">
    <property type="entry name" value="N-ACETYLGLUTAMATE SYNTHASE, MITOCHONDRIAL"/>
    <property type="match status" value="1"/>
</dbReference>
<keyword evidence="13" id="KW-0809">Transit peptide</keyword>
<name>A0ABR3VP00_HUMIN</name>
<evidence type="ECO:0000256" key="19">
    <source>
        <dbReference type="SAM" id="MobiDB-lite"/>
    </source>
</evidence>
<keyword evidence="10 17" id="KW-0418">Kinase</keyword>
<keyword evidence="6 17" id="KW-0055">Arginine biosynthesis</keyword>
<dbReference type="SUPFAM" id="SSF53633">
    <property type="entry name" value="Carbamate kinase-like"/>
    <property type="match status" value="1"/>
</dbReference>
<dbReference type="InterPro" id="IPR036291">
    <property type="entry name" value="NAD(P)-bd_dom_sf"/>
</dbReference>
<feature type="domain" description="N-acetyltransferase" evidence="20">
    <location>
        <begin position="338"/>
        <end position="489"/>
    </location>
</feature>
<keyword evidence="11 17" id="KW-0067">ATP-binding</keyword>
<evidence type="ECO:0000256" key="13">
    <source>
        <dbReference type="ARBA" id="ARBA00022946"/>
    </source>
</evidence>
<dbReference type="Pfam" id="PF01118">
    <property type="entry name" value="Semialdhyde_dh"/>
    <property type="match status" value="1"/>
</dbReference>
<evidence type="ECO:0000256" key="12">
    <source>
        <dbReference type="ARBA" id="ARBA00022857"/>
    </source>
</evidence>
<evidence type="ECO:0000256" key="8">
    <source>
        <dbReference type="ARBA" id="ARBA00022679"/>
    </source>
</evidence>
<evidence type="ECO:0000256" key="11">
    <source>
        <dbReference type="ARBA" id="ARBA00022840"/>
    </source>
</evidence>
<reference evidence="21 22" key="1">
    <citation type="journal article" date="2024" name="Commun. Biol.">
        <title>Comparative genomic analysis of thermophilic fungi reveals convergent evolutionary adaptations and gene losses.</title>
        <authorList>
            <person name="Steindorff A.S."/>
            <person name="Aguilar-Pontes M.V."/>
            <person name="Robinson A.J."/>
            <person name="Andreopoulos B."/>
            <person name="LaButti K."/>
            <person name="Kuo A."/>
            <person name="Mondo S."/>
            <person name="Riley R."/>
            <person name="Otillar R."/>
            <person name="Haridas S."/>
            <person name="Lipzen A."/>
            <person name="Grimwood J."/>
            <person name="Schmutz J."/>
            <person name="Clum A."/>
            <person name="Reid I.D."/>
            <person name="Moisan M.C."/>
            <person name="Butler G."/>
            <person name="Nguyen T.T.M."/>
            <person name="Dewar K."/>
            <person name="Conant G."/>
            <person name="Drula E."/>
            <person name="Henrissat B."/>
            <person name="Hansel C."/>
            <person name="Singer S."/>
            <person name="Hutchinson M.I."/>
            <person name="de Vries R.P."/>
            <person name="Natvig D.O."/>
            <person name="Powell A.J."/>
            <person name="Tsang A."/>
            <person name="Grigoriev I.V."/>
        </authorList>
    </citation>
    <scope>NUCLEOTIDE SEQUENCE [LARGE SCALE GENOMIC DNA]</scope>
    <source>
        <strain evidence="21 22">CBS 620.91</strain>
    </source>
</reference>
<comment type="pathway">
    <text evidence="3 17">Amino-acid biosynthesis; L-arginine biosynthesis; N(2)-acetyl-L-ornithine from L-glutamate: step 3/4.</text>
</comment>
<dbReference type="Gene3D" id="3.40.50.720">
    <property type="entry name" value="NAD(P)-binding Rossmann-like Domain"/>
    <property type="match status" value="1"/>
</dbReference>
<comment type="subcellular location">
    <subcellularLocation>
        <location evidence="1 17">Mitochondrion</location>
    </subcellularLocation>
</comment>
<dbReference type="Gene3D" id="3.40.630.30">
    <property type="match status" value="1"/>
</dbReference>
<dbReference type="InterPro" id="IPR023013">
    <property type="entry name" value="AGPR_AS"/>
</dbReference>
<dbReference type="Proteomes" id="UP001583172">
    <property type="component" value="Unassembled WGS sequence"/>
</dbReference>
<evidence type="ECO:0000256" key="15">
    <source>
        <dbReference type="ARBA" id="ARBA00023128"/>
    </source>
</evidence>
<dbReference type="Pfam" id="PF22698">
    <property type="entry name" value="Semialdhyde_dhC_1"/>
    <property type="match status" value="1"/>
</dbReference>
<comment type="similarity">
    <text evidence="5 17">In the C-terminal section; belongs to the NAGSA dehydrogenase family.</text>
</comment>
<feature type="active site" evidence="18">
    <location>
        <position position="695"/>
    </location>
</feature>
<feature type="region of interest" description="Disordered" evidence="19">
    <location>
        <begin position="536"/>
        <end position="555"/>
    </location>
</feature>
<evidence type="ECO:0000313" key="21">
    <source>
        <dbReference type="EMBL" id="KAL1843266.1"/>
    </source>
</evidence>
<dbReference type="InterPro" id="IPR058924">
    <property type="entry name" value="AGPR_dimerisation_dom"/>
</dbReference>
<dbReference type="CDD" id="cd04263">
    <property type="entry name" value="DUF619-NAGK-FABP"/>
    <property type="match status" value="1"/>
</dbReference>
<dbReference type="Pfam" id="PF00696">
    <property type="entry name" value="AA_kinase"/>
    <property type="match status" value="1"/>
</dbReference>
<dbReference type="HAMAP" id="MF_00150">
    <property type="entry name" value="ArgC_type1"/>
    <property type="match status" value="1"/>
</dbReference>
<comment type="pathway">
    <text evidence="2 17">Amino-acid biosynthesis; L-arginine biosynthesis; N(2)-acetyl-L-ornithine from L-glutamate: step 2/4.</text>
</comment>
<proteinExistence type="inferred from homology"/>
<evidence type="ECO:0000256" key="5">
    <source>
        <dbReference type="ARBA" id="ARBA00007239"/>
    </source>
</evidence>
<evidence type="ECO:0000256" key="3">
    <source>
        <dbReference type="ARBA" id="ARBA00004862"/>
    </source>
</evidence>
<evidence type="ECO:0000256" key="18">
    <source>
        <dbReference type="PROSITE-ProRule" id="PRU10010"/>
    </source>
</evidence>
<dbReference type="SUPFAM" id="SSF55347">
    <property type="entry name" value="Glyceraldehyde-3-phosphate dehydrogenase-like, C-terminal domain"/>
    <property type="match status" value="1"/>
</dbReference>
<dbReference type="Gene3D" id="3.30.360.10">
    <property type="entry name" value="Dihydrodipicolinate Reductase, domain 2"/>
    <property type="match status" value="1"/>
</dbReference>
<protein>
    <recommendedName>
        <fullName evidence="20">N-acetyltransferase domain-containing protein</fullName>
    </recommendedName>
</protein>
<evidence type="ECO:0000313" key="22">
    <source>
        <dbReference type="Proteomes" id="UP001583172"/>
    </source>
</evidence>
<dbReference type="CDD" id="cd04252">
    <property type="entry name" value="AAK_NAGK-fArgBP"/>
    <property type="match status" value="1"/>
</dbReference>
<dbReference type="InterPro" id="IPR000706">
    <property type="entry name" value="AGPR_type-1"/>
</dbReference>
<evidence type="ECO:0000256" key="4">
    <source>
        <dbReference type="ARBA" id="ARBA00006830"/>
    </source>
</evidence>
<keyword evidence="9 17" id="KW-0547">Nucleotide-binding</keyword>
<keyword evidence="7 17" id="KW-0028">Amino-acid biosynthesis</keyword>
<dbReference type="PIRSF" id="PIRSF036440">
    <property type="entry name" value="ARG5-6"/>
    <property type="match status" value="1"/>
</dbReference>
<dbReference type="PANTHER" id="PTHR23342">
    <property type="entry name" value="N-ACETYLGLUTAMATE SYNTHASE"/>
    <property type="match status" value="1"/>
</dbReference>
<keyword evidence="16 17" id="KW-0511">Multifunctional enzyme</keyword>
<dbReference type="InterPro" id="IPR001048">
    <property type="entry name" value="Asp/Glu/Uridylate_kinase"/>
</dbReference>
<dbReference type="InterPro" id="IPR041734">
    <property type="entry name" value="NAGK-fArgBP"/>
</dbReference>
<evidence type="ECO:0000256" key="16">
    <source>
        <dbReference type="ARBA" id="ARBA00023268"/>
    </source>
</evidence>
<comment type="similarity">
    <text evidence="4 17">In the N-terminal section; belongs to the acetylglutamate kinase family.</text>
</comment>
<evidence type="ECO:0000256" key="17">
    <source>
        <dbReference type="PIRNR" id="PIRNR036440"/>
    </source>
</evidence>
<keyword evidence="15 17" id="KW-0496">Mitochondrion</keyword>
<evidence type="ECO:0000256" key="6">
    <source>
        <dbReference type="ARBA" id="ARBA00022571"/>
    </source>
</evidence>
<dbReference type="InterPro" id="IPR036393">
    <property type="entry name" value="AceGlu_kinase-like_sf"/>
</dbReference>
<evidence type="ECO:0000256" key="7">
    <source>
        <dbReference type="ARBA" id="ARBA00022605"/>
    </source>
</evidence>
<keyword evidence="22" id="KW-1185">Reference proteome</keyword>
<organism evidence="21 22">
    <name type="scientific">Humicola insolens</name>
    <name type="common">Soft-rot fungus</name>
    <dbReference type="NCBI Taxonomy" id="85995"/>
    <lineage>
        <taxon>Eukaryota</taxon>
        <taxon>Fungi</taxon>
        <taxon>Dikarya</taxon>
        <taxon>Ascomycota</taxon>
        <taxon>Pezizomycotina</taxon>
        <taxon>Sordariomycetes</taxon>
        <taxon>Sordariomycetidae</taxon>
        <taxon>Sordariales</taxon>
        <taxon>Chaetomiaceae</taxon>
        <taxon>Mycothermus</taxon>
    </lineage>
</organism>
<keyword evidence="14 17" id="KW-0560">Oxidoreductase</keyword>
<evidence type="ECO:0000256" key="9">
    <source>
        <dbReference type="ARBA" id="ARBA00022741"/>
    </source>
</evidence>
<dbReference type="Gene3D" id="3.40.1160.10">
    <property type="entry name" value="Acetylglutamate kinase-like"/>
    <property type="match status" value="1"/>
</dbReference>